<dbReference type="InterPro" id="IPR006145">
    <property type="entry name" value="PsdUridine_synth_RsuA/RluA"/>
</dbReference>
<evidence type="ECO:0000256" key="3">
    <source>
        <dbReference type="PIRSR" id="PIRSR606225-1"/>
    </source>
</evidence>
<name>A0A0G1BHA5_9BACT</name>
<dbReference type="InterPro" id="IPR050188">
    <property type="entry name" value="RluA_PseudoU_synthase"/>
</dbReference>
<dbReference type="InterPro" id="IPR006225">
    <property type="entry name" value="PsdUridine_synth_RluC/D"/>
</dbReference>
<dbReference type="CDD" id="cd02869">
    <property type="entry name" value="PseudoU_synth_RluA_like"/>
    <property type="match status" value="1"/>
</dbReference>
<comment type="similarity">
    <text evidence="1 5">Belongs to the pseudouridine synthase RluA family.</text>
</comment>
<feature type="active site" evidence="3">
    <location>
        <position position="147"/>
    </location>
</feature>
<keyword evidence="2 5" id="KW-0413">Isomerase</keyword>
<dbReference type="InterPro" id="IPR036986">
    <property type="entry name" value="S4_RNA-bd_sf"/>
</dbReference>
<evidence type="ECO:0000259" key="6">
    <source>
        <dbReference type="SMART" id="SM00363"/>
    </source>
</evidence>
<dbReference type="PATRIC" id="fig|1619052.3.peg.147"/>
<comment type="function">
    <text evidence="5">Responsible for synthesis of pseudouridine from uracil.</text>
</comment>
<dbReference type="Pfam" id="PF00849">
    <property type="entry name" value="PseudoU_synth_2"/>
    <property type="match status" value="1"/>
</dbReference>
<accession>A0A0G1BHA5</accession>
<dbReference type="Proteomes" id="UP000033867">
    <property type="component" value="Unassembled WGS sequence"/>
</dbReference>
<dbReference type="SUPFAM" id="SSF55120">
    <property type="entry name" value="Pseudouridine synthase"/>
    <property type="match status" value="1"/>
</dbReference>
<dbReference type="SUPFAM" id="SSF55174">
    <property type="entry name" value="Alpha-L RNA-binding motif"/>
    <property type="match status" value="1"/>
</dbReference>
<sequence>MSEHTESYIVDAAHSGNRLDLFLSEVSSHSRSHIKKLVSHGYIHIEDTVAKKAGILINEGQTIRLEQEASYEHVREEEKVDTSLYAKIVVLGETSDYVVIHKPAGLLVHPTEAGEKVTLTAWLVQTYPDIEHVGENPVRPGIVHRLDKEASGTLVVAKTNAMFHHLKDQFKARSVEKQYTVLVYGTIEANEDTIDFPIDRGNDGRMVSRPRLKAVTLNTVDNIQPGKEARTDFKVIKRLGRFSLLSVRIHSGRTHQIRVHMYAYAHPVVGDTLYFNKKLLKKNDEHLGRLFLHAAKLCFQDLAGAMHCFESPLPEELQQYLDSLA</sequence>
<evidence type="ECO:0000313" key="8">
    <source>
        <dbReference type="Proteomes" id="UP000033867"/>
    </source>
</evidence>
<evidence type="ECO:0000256" key="2">
    <source>
        <dbReference type="ARBA" id="ARBA00023235"/>
    </source>
</evidence>
<reference evidence="7 8" key="1">
    <citation type="journal article" date="2015" name="Nature">
        <title>rRNA introns, odd ribosomes, and small enigmatic genomes across a large radiation of phyla.</title>
        <authorList>
            <person name="Brown C.T."/>
            <person name="Hug L.A."/>
            <person name="Thomas B.C."/>
            <person name="Sharon I."/>
            <person name="Castelle C.J."/>
            <person name="Singh A."/>
            <person name="Wilkins M.J."/>
            <person name="Williams K.H."/>
            <person name="Banfield J.F."/>
        </authorList>
    </citation>
    <scope>NUCLEOTIDE SEQUENCE [LARGE SCALE GENOMIC DNA]</scope>
</reference>
<gene>
    <name evidence="7" type="ORF">UV42_C0005G0029</name>
</gene>
<dbReference type="GO" id="GO:0003723">
    <property type="term" value="F:RNA binding"/>
    <property type="evidence" value="ECO:0007669"/>
    <property type="project" value="UniProtKB-KW"/>
</dbReference>
<feature type="domain" description="RNA-binding S4" evidence="6">
    <location>
        <begin position="17"/>
        <end position="79"/>
    </location>
</feature>
<dbReference type="Pfam" id="PF01479">
    <property type="entry name" value="S4"/>
    <property type="match status" value="1"/>
</dbReference>
<dbReference type="PROSITE" id="PS50889">
    <property type="entry name" value="S4"/>
    <property type="match status" value="1"/>
</dbReference>
<evidence type="ECO:0000256" key="4">
    <source>
        <dbReference type="PROSITE-ProRule" id="PRU00182"/>
    </source>
</evidence>
<dbReference type="PANTHER" id="PTHR21600">
    <property type="entry name" value="MITOCHONDRIAL RNA PSEUDOURIDINE SYNTHASE"/>
    <property type="match status" value="1"/>
</dbReference>
<dbReference type="SMART" id="SM00363">
    <property type="entry name" value="S4"/>
    <property type="match status" value="1"/>
</dbReference>
<dbReference type="AlphaFoldDB" id="A0A0G1BHA5"/>
<dbReference type="InterPro" id="IPR020103">
    <property type="entry name" value="PsdUridine_synth_cat_dom_sf"/>
</dbReference>
<dbReference type="GO" id="GO:0000455">
    <property type="term" value="P:enzyme-directed rRNA pseudouridine synthesis"/>
    <property type="evidence" value="ECO:0007669"/>
    <property type="project" value="TreeGrafter"/>
</dbReference>
<organism evidence="7 8">
    <name type="scientific">Candidatus Magasanikbacteria bacterium GW2011_GWE2_42_7</name>
    <dbReference type="NCBI Taxonomy" id="1619052"/>
    <lineage>
        <taxon>Bacteria</taxon>
        <taxon>Candidatus Magasanikiibacteriota</taxon>
    </lineage>
</organism>
<dbReference type="EC" id="5.4.99.-" evidence="5"/>
<dbReference type="Gene3D" id="3.10.290.10">
    <property type="entry name" value="RNA-binding S4 domain"/>
    <property type="match status" value="1"/>
</dbReference>
<dbReference type="NCBIfam" id="TIGR00005">
    <property type="entry name" value="rluA_subfam"/>
    <property type="match status" value="1"/>
</dbReference>
<protein>
    <recommendedName>
        <fullName evidence="5">Pseudouridine synthase</fullName>
        <ecNumber evidence="5">5.4.99.-</ecNumber>
    </recommendedName>
</protein>
<dbReference type="CDD" id="cd00165">
    <property type="entry name" value="S4"/>
    <property type="match status" value="1"/>
</dbReference>
<dbReference type="Gene3D" id="3.30.2350.10">
    <property type="entry name" value="Pseudouridine synthase"/>
    <property type="match status" value="1"/>
</dbReference>
<dbReference type="EMBL" id="LCEK01000005">
    <property type="protein sequence ID" value="KKS72712.1"/>
    <property type="molecule type" value="Genomic_DNA"/>
</dbReference>
<keyword evidence="4" id="KW-0694">RNA-binding</keyword>
<dbReference type="InterPro" id="IPR002942">
    <property type="entry name" value="S4_RNA-bd"/>
</dbReference>
<dbReference type="GO" id="GO:0120159">
    <property type="term" value="F:rRNA pseudouridine synthase activity"/>
    <property type="evidence" value="ECO:0007669"/>
    <property type="project" value="UniProtKB-ARBA"/>
</dbReference>
<evidence type="ECO:0000313" key="7">
    <source>
        <dbReference type="EMBL" id="KKS72712.1"/>
    </source>
</evidence>
<evidence type="ECO:0000256" key="1">
    <source>
        <dbReference type="ARBA" id="ARBA00010876"/>
    </source>
</evidence>
<proteinExistence type="inferred from homology"/>
<dbReference type="PANTHER" id="PTHR21600:SF44">
    <property type="entry name" value="RIBOSOMAL LARGE SUBUNIT PSEUDOURIDINE SYNTHASE D"/>
    <property type="match status" value="1"/>
</dbReference>
<comment type="catalytic activity">
    <reaction evidence="5">
        <text>a uridine in RNA = a pseudouridine in RNA</text>
        <dbReference type="Rhea" id="RHEA:48348"/>
        <dbReference type="Rhea" id="RHEA-COMP:12068"/>
        <dbReference type="Rhea" id="RHEA-COMP:12069"/>
        <dbReference type="ChEBI" id="CHEBI:65314"/>
        <dbReference type="ChEBI" id="CHEBI:65315"/>
    </reaction>
</comment>
<evidence type="ECO:0000256" key="5">
    <source>
        <dbReference type="RuleBase" id="RU362028"/>
    </source>
</evidence>
<comment type="caution">
    <text evidence="7">The sequence shown here is derived from an EMBL/GenBank/DDBJ whole genome shotgun (WGS) entry which is preliminary data.</text>
</comment>